<reference evidence="2" key="1">
    <citation type="submission" date="2015-01" db="EMBL/GenBank/DDBJ databases">
        <title>The Genome Sequence of Cladophialophora bantiana CBS 173.52.</title>
        <authorList>
            <consortium name="The Broad Institute Genomics Platform"/>
            <person name="Cuomo C."/>
            <person name="de Hoog S."/>
            <person name="Gorbushina A."/>
            <person name="Stielow B."/>
            <person name="Teixiera M."/>
            <person name="Abouelleil A."/>
            <person name="Chapman S.B."/>
            <person name="Priest M."/>
            <person name="Young S.K."/>
            <person name="Wortman J."/>
            <person name="Nusbaum C."/>
            <person name="Birren B."/>
        </authorList>
    </citation>
    <scope>NUCLEOTIDE SEQUENCE [LARGE SCALE GENOMIC DNA]</scope>
    <source>
        <strain evidence="2">CBS 173.52</strain>
    </source>
</reference>
<accession>A0A0D2EVH3</accession>
<evidence type="ECO:0000313" key="3">
    <source>
        <dbReference type="Proteomes" id="UP000053789"/>
    </source>
</evidence>
<feature type="region of interest" description="Disordered" evidence="1">
    <location>
        <begin position="83"/>
        <end position="109"/>
    </location>
</feature>
<proteinExistence type="predicted"/>
<dbReference type="HOGENOM" id="CLU_2183662_0_0_1"/>
<evidence type="ECO:0000313" key="2">
    <source>
        <dbReference type="EMBL" id="KIW93836.1"/>
    </source>
</evidence>
<evidence type="ECO:0000256" key="1">
    <source>
        <dbReference type="SAM" id="MobiDB-lite"/>
    </source>
</evidence>
<dbReference type="GeneID" id="27698079"/>
<keyword evidence="3" id="KW-1185">Reference proteome</keyword>
<dbReference type="AlphaFoldDB" id="A0A0D2EVH3"/>
<feature type="compositionally biased region" description="Acidic residues" evidence="1">
    <location>
        <begin position="89"/>
        <end position="109"/>
    </location>
</feature>
<protein>
    <submittedName>
        <fullName evidence="2">Uncharacterized protein</fullName>
    </submittedName>
</protein>
<organism evidence="2 3">
    <name type="scientific">Cladophialophora bantiana (strain ATCC 10958 / CBS 173.52 / CDC B-1940 / NIH 8579)</name>
    <name type="common">Xylohypha bantiana</name>
    <dbReference type="NCBI Taxonomy" id="1442370"/>
    <lineage>
        <taxon>Eukaryota</taxon>
        <taxon>Fungi</taxon>
        <taxon>Dikarya</taxon>
        <taxon>Ascomycota</taxon>
        <taxon>Pezizomycotina</taxon>
        <taxon>Eurotiomycetes</taxon>
        <taxon>Chaetothyriomycetidae</taxon>
        <taxon>Chaetothyriales</taxon>
        <taxon>Herpotrichiellaceae</taxon>
        <taxon>Cladophialophora</taxon>
    </lineage>
</organism>
<dbReference type="VEuPathDB" id="FungiDB:Z519_05151"/>
<dbReference type="OrthoDB" id="1658288at2759"/>
<dbReference type="RefSeq" id="XP_016620505.1">
    <property type="nucleotide sequence ID" value="XM_016762892.1"/>
</dbReference>
<sequence>MILIDPSSYASHASRFNVVVRRLPIIRDILKTCKSHLQPIQNPLSTDDCDALEKTMDGCHEKPQFNLVHENLLPHDVEMLLKRRSSQNDVEDEEASEDEDGAQEEAELY</sequence>
<dbReference type="Proteomes" id="UP000053789">
    <property type="component" value="Unassembled WGS sequence"/>
</dbReference>
<gene>
    <name evidence="2" type="ORF">Z519_05151</name>
</gene>
<dbReference type="EMBL" id="KN846986">
    <property type="protein sequence ID" value="KIW93836.1"/>
    <property type="molecule type" value="Genomic_DNA"/>
</dbReference>
<name>A0A0D2EVH3_CLAB1</name>